<evidence type="ECO:0000313" key="7">
    <source>
        <dbReference type="EMBL" id="NGM48448.1"/>
    </source>
</evidence>
<dbReference type="InterPro" id="IPR050377">
    <property type="entry name" value="Radical_SAM_PqqE_MftC-like"/>
</dbReference>
<dbReference type="EMBL" id="JAAKGT010000001">
    <property type="protein sequence ID" value="NGM48448.1"/>
    <property type="molecule type" value="Genomic_DNA"/>
</dbReference>
<keyword evidence="4" id="KW-0408">Iron</keyword>
<protein>
    <submittedName>
        <fullName evidence="7">His-Xaa-Ser system radical SAM maturase HxsC</fullName>
    </submittedName>
</protein>
<dbReference type="InterPro" id="IPR007197">
    <property type="entry name" value="rSAM"/>
</dbReference>
<comment type="caution">
    <text evidence="7">The sequence shown here is derived from an EMBL/GenBank/DDBJ whole genome shotgun (WGS) entry which is preliminary data.</text>
</comment>
<proteinExistence type="predicted"/>
<dbReference type="GO" id="GO:0046872">
    <property type="term" value="F:metal ion binding"/>
    <property type="evidence" value="ECO:0007669"/>
    <property type="project" value="UniProtKB-KW"/>
</dbReference>
<evidence type="ECO:0000256" key="5">
    <source>
        <dbReference type="ARBA" id="ARBA00023014"/>
    </source>
</evidence>
<evidence type="ECO:0000256" key="2">
    <source>
        <dbReference type="ARBA" id="ARBA00022691"/>
    </source>
</evidence>
<dbReference type="GO" id="GO:0051536">
    <property type="term" value="F:iron-sulfur cluster binding"/>
    <property type="evidence" value="ECO:0007669"/>
    <property type="project" value="UniProtKB-KW"/>
</dbReference>
<comment type="cofactor">
    <cofactor evidence="1">
        <name>[4Fe-4S] cluster</name>
        <dbReference type="ChEBI" id="CHEBI:49883"/>
    </cofactor>
</comment>
<dbReference type="InterPro" id="IPR024032">
    <property type="entry name" value="rSAM_paired_HxsC"/>
</dbReference>
<dbReference type="NCBIfam" id="TIGR03977">
    <property type="entry name" value="rSAM_pair_HxsC"/>
    <property type="match status" value="1"/>
</dbReference>
<dbReference type="PROSITE" id="PS51918">
    <property type="entry name" value="RADICAL_SAM"/>
    <property type="match status" value="1"/>
</dbReference>
<dbReference type="SFLD" id="SFLDS00029">
    <property type="entry name" value="Radical_SAM"/>
    <property type="match status" value="1"/>
</dbReference>
<evidence type="ECO:0000256" key="1">
    <source>
        <dbReference type="ARBA" id="ARBA00001966"/>
    </source>
</evidence>
<dbReference type="Gene3D" id="3.20.20.70">
    <property type="entry name" value="Aldolase class I"/>
    <property type="match status" value="1"/>
</dbReference>
<keyword evidence="5" id="KW-0411">Iron-sulfur</keyword>
<dbReference type="PANTHER" id="PTHR11228:SF7">
    <property type="entry name" value="PQQA PEPTIDE CYCLASE"/>
    <property type="match status" value="1"/>
</dbReference>
<dbReference type="InterPro" id="IPR058240">
    <property type="entry name" value="rSAM_sf"/>
</dbReference>
<dbReference type="InterPro" id="IPR013785">
    <property type="entry name" value="Aldolase_TIM"/>
</dbReference>
<dbReference type="AlphaFoldDB" id="A0A6G4QU15"/>
<accession>A0A6G4QU15</accession>
<evidence type="ECO:0000256" key="4">
    <source>
        <dbReference type="ARBA" id="ARBA00023004"/>
    </source>
</evidence>
<dbReference type="Pfam" id="PF04055">
    <property type="entry name" value="Radical_SAM"/>
    <property type="match status" value="1"/>
</dbReference>
<gene>
    <name evidence="7" type="primary">hxsC</name>
    <name evidence="7" type="ORF">G5B46_02385</name>
</gene>
<evidence type="ECO:0000259" key="6">
    <source>
        <dbReference type="PROSITE" id="PS51918"/>
    </source>
</evidence>
<name>A0A6G4QU15_9CAUL</name>
<dbReference type="RefSeq" id="WP_165255726.1">
    <property type="nucleotide sequence ID" value="NZ_JAAKGT010000001.1"/>
</dbReference>
<keyword evidence="2" id="KW-0949">S-adenosyl-L-methionine</keyword>
<dbReference type="SFLD" id="SFLDG01103">
    <property type="entry name" value="Uncharacterised_Radical_SAM_Su"/>
    <property type="match status" value="1"/>
</dbReference>
<dbReference type="PANTHER" id="PTHR11228">
    <property type="entry name" value="RADICAL SAM DOMAIN PROTEIN"/>
    <property type="match status" value="1"/>
</dbReference>
<feature type="domain" description="Radical SAM core" evidence="6">
    <location>
        <begin position="87"/>
        <end position="305"/>
    </location>
</feature>
<reference evidence="7" key="1">
    <citation type="submission" date="2020-02" db="EMBL/GenBank/DDBJ databases">
        <authorList>
            <person name="Gao J."/>
            <person name="Sun J."/>
        </authorList>
    </citation>
    <scope>NUCLEOTIDE SEQUENCE</scope>
    <source>
        <strain evidence="7">602-2</strain>
    </source>
</reference>
<keyword evidence="3" id="KW-0479">Metal-binding</keyword>
<evidence type="ECO:0000256" key="3">
    <source>
        <dbReference type="ARBA" id="ARBA00022723"/>
    </source>
</evidence>
<organism evidence="7">
    <name type="scientific">Caulobacter sp. 602-2</name>
    <dbReference type="NCBI Taxonomy" id="2710887"/>
    <lineage>
        <taxon>Bacteria</taxon>
        <taxon>Pseudomonadati</taxon>
        <taxon>Pseudomonadota</taxon>
        <taxon>Alphaproteobacteria</taxon>
        <taxon>Caulobacterales</taxon>
        <taxon>Caulobacteraceae</taxon>
        <taxon>Caulobacter</taxon>
    </lineage>
</organism>
<sequence length="380" mass="42116">MTLGLALHTHGRSSGVEGVRILKLLSAQEWDKSPLPRASRARWTGAAWVGGEADEIVLSDLRHERVAEPGDVVRLRQNGSMVSVLWRRGAKTNSLFATERCNSLCLMCSQPPRDEDDSWRVRELLETIDLVDPDAQQLGVTGGEPTLLSDGLSALLRRCGEKLPNTQLHVLTNGRNFQDGAAAADWIAAGGERTTWAVPLYADVPHLHDEVVGAPGAFDETLDGLHELARHGARVEIRVVLHRLTIPRLPKLAEFIYRRLPFVEHVALMGLEPMGLAKGNRERLWIDPVDYAAPLQAAAYHLANRGMTVSVYNLPLCALPRAIWPFARQSISEWKNRYPDECEPCVVKDHCAGFFASAGSEWRSRALAPLTYEDFADEMA</sequence>
<dbReference type="SUPFAM" id="SSF102114">
    <property type="entry name" value="Radical SAM enzymes"/>
    <property type="match status" value="1"/>
</dbReference>
<dbReference type="CDD" id="cd01335">
    <property type="entry name" value="Radical_SAM"/>
    <property type="match status" value="1"/>
</dbReference>
<dbReference type="GO" id="GO:0003824">
    <property type="term" value="F:catalytic activity"/>
    <property type="evidence" value="ECO:0007669"/>
    <property type="project" value="InterPro"/>
</dbReference>
<dbReference type="SFLD" id="SFLDG01067">
    <property type="entry name" value="SPASM/twitch_domain_containing"/>
    <property type="match status" value="1"/>
</dbReference>